<dbReference type="PANTHER" id="PTHR11933:SF6">
    <property type="entry name" value="THIL AANH DOMAIN-CONTAINING PROTEIN"/>
    <property type="match status" value="1"/>
</dbReference>
<dbReference type="Gene3D" id="3.40.50.620">
    <property type="entry name" value="HUPs"/>
    <property type="match status" value="1"/>
</dbReference>
<dbReference type="PANTHER" id="PTHR11933">
    <property type="entry name" value="TRNA 5-METHYLAMINOMETHYL-2-THIOURIDYLATE -METHYLTRANSFERASE"/>
    <property type="match status" value="1"/>
</dbReference>
<keyword evidence="2" id="KW-0067">ATP-binding</keyword>
<dbReference type="Proteomes" id="UP000736328">
    <property type="component" value="Unassembled WGS sequence"/>
</dbReference>
<protein>
    <recommendedName>
        <fullName evidence="7">Thil AANH domain-containing protein</fullName>
    </recommendedName>
</protein>
<reference evidence="5" key="1">
    <citation type="submission" date="2020-07" db="EMBL/GenBank/DDBJ databases">
        <title>Huge and variable diversity of episymbiotic CPR bacteria and DPANN archaea in groundwater ecosystems.</title>
        <authorList>
            <person name="He C.Y."/>
            <person name="Keren R."/>
            <person name="Whittaker M."/>
            <person name="Farag I.F."/>
            <person name="Doudna J."/>
            <person name="Cate J.H.D."/>
            <person name="Banfield J.F."/>
        </authorList>
    </citation>
    <scope>NUCLEOTIDE SEQUENCE</scope>
    <source>
        <strain evidence="5">NC_groundwater_1520_Pr4_B-0.1um_53_5</strain>
    </source>
</reference>
<dbReference type="AlphaFoldDB" id="A0A933MKD0"/>
<dbReference type="InterPro" id="IPR059101">
    <property type="entry name" value="NFACT-R_2"/>
</dbReference>
<sequence length="326" mass="36318">MKKGVKAVGLLSGGLDSTLAIKLLLDQGIEVHAINFTSPFCRCTPKSAGCDAAVQAARKLGNIPLRQVPLGEEYLAMILNPKHGYGRGMNPCLDCRILKLRKAAQYMEKIGAAFLFTGEVVGQRPMSQRRRALELIDRESGMAGRILRPLSAQILPETQPERDGLVDRSRLLAVAGRSRKTQIGLARQFNINDYPCPAGGCLLTDPIFSERLQEFIKHRKDINADDVARLKVGRHFRTGEGHKIIVARNEGECGMLQRLFQGREHLLVPENFAGPTVWFEAEALKLALQKMEEYTGGDKTPQARVFHYWQDSKQSIFLHSETKAES</sequence>
<dbReference type="InterPro" id="IPR020536">
    <property type="entry name" value="ThiI_AANH"/>
</dbReference>
<gene>
    <name evidence="5" type="ORF">HY768_10260</name>
</gene>
<evidence type="ECO:0008006" key="7">
    <source>
        <dbReference type="Google" id="ProtNLM"/>
    </source>
</evidence>
<name>A0A933MKD0_UNCT6</name>
<accession>A0A933MKD0</accession>
<dbReference type="Pfam" id="PF02568">
    <property type="entry name" value="ThiI"/>
    <property type="match status" value="1"/>
</dbReference>
<dbReference type="SUPFAM" id="SSF52402">
    <property type="entry name" value="Adenine nucleotide alpha hydrolases-like"/>
    <property type="match status" value="1"/>
</dbReference>
<comment type="caution">
    <text evidence="5">The sequence shown here is derived from an EMBL/GenBank/DDBJ whole genome shotgun (WGS) entry which is preliminary data.</text>
</comment>
<dbReference type="GO" id="GO:0004810">
    <property type="term" value="F:CCA tRNA nucleotidyltransferase activity"/>
    <property type="evidence" value="ECO:0007669"/>
    <property type="project" value="InterPro"/>
</dbReference>
<evidence type="ECO:0000259" key="3">
    <source>
        <dbReference type="Pfam" id="PF02568"/>
    </source>
</evidence>
<organism evidence="5 6">
    <name type="scientific">candidate division TA06 bacterium</name>
    <dbReference type="NCBI Taxonomy" id="2250710"/>
    <lineage>
        <taxon>Bacteria</taxon>
        <taxon>Bacteria division TA06</taxon>
    </lineage>
</organism>
<dbReference type="EMBL" id="JACQXR010000138">
    <property type="protein sequence ID" value="MBI4727579.1"/>
    <property type="molecule type" value="Genomic_DNA"/>
</dbReference>
<evidence type="ECO:0000259" key="4">
    <source>
        <dbReference type="Pfam" id="PF18297"/>
    </source>
</evidence>
<feature type="domain" description="NFACT protein RNA binding" evidence="4">
    <location>
        <begin position="233"/>
        <end position="307"/>
    </location>
</feature>
<evidence type="ECO:0000313" key="6">
    <source>
        <dbReference type="Proteomes" id="UP000736328"/>
    </source>
</evidence>
<dbReference type="Pfam" id="PF18297">
    <property type="entry name" value="NFACT-R_2"/>
    <property type="match status" value="1"/>
</dbReference>
<proteinExistence type="predicted"/>
<dbReference type="GO" id="GO:0005524">
    <property type="term" value="F:ATP binding"/>
    <property type="evidence" value="ECO:0007669"/>
    <property type="project" value="UniProtKB-KW"/>
</dbReference>
<keyword evidence="1" id="KW-0547">Nucleotide-binding</keyword>
<evidence type="ECO:0000256" key="2">
    <source>
        <dbReference type="ARBA" id="ARBA00022840"/>
    </source>
</evidence>
<evidence type="ECO:0000256" key="1">
    <source>
        <dbReference type="ARBA" id="ARBA00022741"/>
    </source>
</evidence>
<evidence type="ECO:0000313" key="5">
    <source>
        <dbReference type="EMBL" id="MBI4727579.1"/>
    </source>
</evidence>
<feature type="domain" description="Thil AANH" evidence="3">
    <location>
        <begin position="6"/>
        <end position="150"/>
    </location>
</feature>
<dbReference type="InterPro" id="IPR014729">
    <property type="entry name" value="Rossmann-like_a/b/a_fold"/>
</dbReference>